<evidence type="ECO:0000313" key="2">
    <source>
        <dbReference type="EMBL" id="SFK14512.1"/>
    </source>
</evidence>
<dbReference type="Gene3D" id="3.40.50.12500">
    <property type="match status" value="1"/>
</dbReference>
<reference evidence="3" key="1">
    <citation type="submission" date="2016-10" db="EMBL/GenBank/DDBJ databases">
        <authorList>
            <person name="Varghese N."/>
            <person name="Submissions S."/>
        </authorList>
    </citation>
    <scope>NUCLEOTIDE SEQUENCE [LARGE SCALE GENOMIC DNA]</scope>
    <source>
        <strain evidence="3">OK042</strain>
    </source>
</reference>
<dbReference type="GO" id="GO:0047661">
    <property type="term" value="F:amino-acid racemase activity"/>
    <property type="evidence" value="ECO:0007669"/>
    <property type="project" value="InterPro"/>
</dbReference>
<proteinExistence type="inferred from homology"/>
<dbReference type="Pfam" id="PF01177">
    <property type="entry name" value="Asp_Glu_race"/>
    <property type="match status" value="1"/>
</dbReference>
<comment type="similarity">
    <text evidence="1">Belongs to the HyuE racemase family.</text>
</comment>
<dbReference type="PANTHER" id="PTHR28047:SF5">
    <property type="entry name" value="PROTEIN DCG1"/>
    <property type="match status" value="1"/>
</dbReference>
<dbReference type="STRING" id="1884381.SAMN05518846_10960"/>
<dbReference type="InterPro" id="IPR015942">
    <property type="entry name" value="Asp/Glu/hydantoin_racemase"/>
</dbReference>
<keyword evidence="3" id="KW-1185">Reference proteome</keyword>
<name>A0A1I3X3W5_9BACL</name>
<dbReference type="InterPro" id="IPR053714">
    <property type="entry name" value="Iso_Racemase_Enz_sf"/>
</dbReference>
<gene>
    <name evidence="2" type="ORF">SAMN05518846_10960</name>
</gene>
<dbReference type="Proteomes" id="UP000198915">
    <property type="component" value="Unassembled WGS sequence"/>
</dbReference>
<sequence>MKIRVLLPTIMDIFNEEVHQEFAHYLDESVEVQVRHLDYGPASVEGEYDEALAIPNMLEKAIEAQNEGCDGVISLCFADPGVKAAREAVDIPVVGAGESSMLFASMLAKSYSVVTVLPNVIAMIENVTKSVGVHGKLASIRYVDIPVLDLVDKEKMEQALFEEMVKAIEIDKAHSLILGCTGMMGVAETLQNKLKEHGYDVPVIDPSFASAKVLESVISMKVKQSRITYMKPTEKLRTAR</sequence>
<accession>A0A1I3X3W5</accession>
<evidence type="ECO:0000313" key="3">
    <source>
        <dbReference type="Proteomes" id="UP000198915"/>
    </source>
</evidence>
<organism evidence="2 3">
    <name type="scientific">Brevibacillus centrosporus</name>
    <dbReference type="NCBI Taxonomy" id="54910"/>
    <lineage>
        <taxon>Bacteria</taxon>
        <taxon>Bacillati</taxon>
        <taxon>Bacillota</taxon>
        <taxon>Bacilli</taxon>
        <taxon>Bacillales</taxon>
        <taxon>Paenibacillaceae</taxon>
        <taxon>Brevibacillus</taxon>
    </lineage>
</organism>
<dbReference type="RefSeq" id="WP_092269898.1">
    <property type="nucleotide sequence ID" value="NZ_FORT01000009.1"/>
</dbReference>
<protein>
    <submittedName>
        <fullName evidence="2">Allantoin racemase</fullName>
    </submittedName>
</protein>
<dbReference type="PANTHER" id="PTHR28047">
    <property type="entry name" value="PROTEIN DCG1"/>
    <property type="match status" value="1"/>
</dbReference>
<dbReference type="InterPro" id="IPR052186">
    <property type="entry name" value="Hydantoin_racemase-like"/>
</dbReference>
<evidence type="ECO:0000256" key="1">
    <source>
        <dbReference type="ARBA" id="ARBA00038414"/>
    </source>
</evidence>
<dbReference type="EMBL" id="FORT01000009">
    <property type="protein sequence ID" value="SFK14512.1"/>
    <property type="molecule type" value="Genomic_DNA"/>
</dbReference>
<dbReference type="AlphaFoldDB" id="A0A1I3X3W5"/>